<sequence>MQAVRASVRRSHAPVRTYAYAHLPPAYGAPWSPPSALPVAFLAPPRRSCCLPPASPSAHLISIPVAHRLSHAVRSPILSAVRCLRRVVARHRHALAPASRAPALAHPLSINIRQSAIRSGSAACVHVHCVCRALRPPHALSFLGSVSAALHQTQSAATPPPPVQHALNSSSIASKSLNPAVSARAVHPLLGGHDSLVYACPKRVVVAPRPDPNLHPIVPTPGMCDMYPAGVCVAHRNPALGVPPRLVVVLISCGLAILSIGRRLERGCGDHIEG</sequence>
<reference evidence="2" key="1">
    <citation type="submission" date="2014-04" db="EMBL/GenBank/DDBJ databases">
        <title>Evolutionary Origins and Diversification of the Mycorrhizal Mutualists.</title>
        <authorList>
            <consortium name="DOE Joint Genome Institute"/>
            <consortium name="Mycorrhizal Genomics Consortium"/>
            <person name="Kohler A."/>
            <person name="Kuo A."/>
            <person name="Nagy L.G."/>
            <person name="Floudas D."/>
            <person name="Copeland A."/>
            <person name="Barry K.W."/>
            <person name="Cichocki N."/>
            <person name="Veneault-Fourrey C."/>
            <person name="LaButti K."/>
            <person name="Lindquist E.A."/>
            <person name="Lipzen A."/>
            <person name="Lundell T."/>
            <person name="Morin E."/>
            <person name="Murat C."/>
            <person name="Riley R."/>
            <person name="Ohm R."/>
            <person name="Sun H."/>
            <person name="Tunlid A."/>
            <person name="Henrissat B."/>
            <person name="Grigoriev I.V."/>
            <person name="Hibbett D.S."/>
            <person name="Martin F."/>
        </authorList>
    </citation>
    <scope>NUCLEOTIDE SEQUENCE [LARGE SCALE GENOMIC DNA]</scope>
    <source>
        <strain evidence="2">FD-334 SS-4</strain>
    </source>
</reference>
<protein>
    <submittedName>
        <fullName evidence="1">Uncharacterized protein</fullName>
    </submittedName>
</protein>
<dbReference type="AlphaFoldDB" id="A0A0D2P9G2"/>
<accession>A0A0D2P9G2</accession>
<dbReference type="EMBL" id="KN817611">
    <property type="protein sequence ID" value="KJA17010.1"/>
    <property type="molecule type" value="Genomic_DNA"/>
</dbReference>
<dbReference type="Proteomes" id="UP000054270">
    <property type="component" value="Unassembled WGS sequence"/>
</dbReference>
<organism evidence="1 2">
    <name type="scientific">Hypholoma sublateritium (strain FD-334 SS-4)</name>
    <dbReference type="NCBI Taxonomy" id="945553"/>
    <lineage>
        <taxon>Eukaryota</taxon>
        <taxon>Fungi</taxon>
        <taxon>Dikarya</taxon>
        <taxon>Basidiomycota</taxon>
        <taxon>Agaricomycotina</taxon>
        <taxon>Agaricomycetes</taxon>
        <taxon>Agaricomycetidae</taxon>
        <taxon>Agaricales</taxon>
        <taxon>Agaricineae</taxon>
        <taxon>Strophariaceae</taxon>
        <taxon>Hypholoma</taxon>
    </lineage>
</organism>
<evidence type="ECO:0000313" key="2">
    <source>
        <dbReference type="Proteomes" id="UP000054270"/>
    </source>
</evidence>
<name>A0A0D2P9G2_HYPSF</name>
<gene>
    <name evidence="1" type="ORF">HYPSUDRAFT_1045869</name>
</gene>
<keyword evidence="2" id="KW-1185">Reference proteome</keyword>
<evidence type="ECO:0000313" key="1">
    <source>
        <dbReference type="EMBL" id="KJA17010.1"/>
    </source>
</evidence>
<proteinExistence type="predicted"/>